<feature type="signal peptide" evidence="3">
    <location>
        <begin position="1"/>
        <end position="29"/>
    </location>
</feature>
<dbReference type="HOGENOM" id="CLU_004542_4_1_5"/>
<dbReference type="InterPro" id="IPR036881">
    <property type="entry name" value="Glyco_hydro_3_C_sf"/>
</dbReference>
<protein>
    <submittedName>
        <fullName evidence="5">Beta-glucosidase</fullName>
    </submittedName>
</protein>
<dbReference type="eggNOG" id="COG1472">
    <property type="taxonomic scope" value="Bacteria"/>
</dbReference>
<dbReference type="InterPro" id="IPR050288">
    <property type="entry name" value="Cellulose_deg_GH3"/>
</dbReference>
<dbReference type="Gene3D" id="3.20.20.300">
    <property type="entry name" value="Glycoside hydrolase, family 3, N-terminal domain"/>
    <property type="match status" value="1"/>
</dbReference>
<dbReference type="STRING" id="1549858.MC45_07335"/>
<dbReference type="PANTHER" id="PTHR42715">
    <property type="entry name" value="BETA-GLUCOSIDASE"/>
    <property type="match status" value="1"/>
</dbReference>
<evidence type="ECO:0000256" key="1">
    <source>
        <dbReference type="ARBA" id="ARBA00005336"/>
    </source>
</evidence>
<reference evidence="5 6" key="1">
    <citation type="submission" date="2014-09" db="EMBL/GenBank/DDBJ databases">
        <title>Using Illumina technology Improving SMRT sequencing Genome Assembly by RASTools.</title>
        <authorList>
            <person name="Zhou Y."/>
            <person name="Ma T."/>
            <person name="Liu T."/>
        </authorList>
    </citation>
    <scope>NUCLEOTIDE SEQUENCE [LARGE SCALE GENOMIC DNA]</scope>
    <source>
        <strain evidence="5 6">ATCC 55669</strain>
    </source>
</reference>
<gene>
    <name evidence="5" type="ORF">MC45_07335</name>
</gene>
<feature type="chain" id="PRO_5001929685" evidence="3">
    <location>
        <begin position="30"/>
        <end position="764"/>
    </location>
</feature>
<dbReference type="AlphaFoldDB" id="A0A097EF82"/>
<evidence type="ECO:0000259" key="4">
    <source>
        <dbReference type="SMART" id="SM01217"/>
    </source>
</evidence>
<proteinExistence type="inferred from homology"/>
<keyword evidence="2" id="KW-0378">Hydrolase</keyword>
<evidence type="ECO:0000256" key="3">
    <source>
        <dbReference type="SAM" id="SignalP"/>
    </source>
</evidence>
<name>A0A097EF82_9SPHN</name>
<organism evidence="5 6">
    <name type="scientific">Sphingomonas taxi</name>
    <dbReference type="NCBI Taxonomy" id="1549858"/>
    <lineage>
        <taxon>Bacteria</taxon>
        <taxon>Pseudomonadati</taxon>
        <taxon>Pseudomonadota</taxon>
        <taxon>Alphaproteobacteria</taxon>
        <taxon>Sphingomonadales</taxon>
        <taxon>Sphingomonadaceae</taxon>
        <taxon>Sphingomonas</taxon>
    </lineage>
</organism>
<dbReference type="Pfam" id="PF01915">
    <property type="entry name" value="Glyco_hydro_3_C"/>
    <property type="match status" value="1"/>
</dbReference>
<evidence type="ECO:0000256" key="2">
    <source>
        <dbReference type="ARBA" id="ARBA00022801"/>
    </source>
</evidence>
<dbReference type="Pfam" id="PF00933">
    <property type="entry name" value="Glyco_hydro_3"/>
    <property type="match status" value="1"/>
</dbReference>
<dbReference type="GO" id="GO:0005975">
    <property type="term" value="P:carbohydrate metabolic process"/>
    <property type="evidence" value="ECO:0007669"/>
    <property type="project" value="InterPro"/>
</dbReference>
<dbReference type="KEGG" id="stax:MC45_07335"/>
<comment type="similarity">
    <text evidence="1">Belongs to the glycosyl hydrolase 3 family.</text>
</comment>
<dbReference type="GO" id="GO:0004553">
    <property type="term" value="F:hydrolase activity, hydrolyzing O-glycosyl compounds"/>
    <property type="evidence" value="ECO:0007669"/>
    <property type="project" value="InterPro"/>
</dbReference>
<dbReference type="InterPro" id="IPR002772">
    <property type="entry name" value="Glyco_hydro_3_C"/>
</dbReference>
<sequence>MIRFARQLLIGTAGLGLMLGGAAPAVARAKTTDTDATIASDSEARANAIVRQMTLDEKIAMVHGTFGSTILRTSPTEKRTGAGHVPGVPRLGVPDLFESDASLGVANGGQMRKGDVATALPSSLMTAATFDPPIAYAGGAMIGAETRAKGFNVLLAGGANLVRDPRNGRNFEYLSEDVLLTGRMAGESVRGIQSNDIVSTIKHYALNAQETGRNVLDARLSEAALRESDLLAFQMAMEVGRPGSVMCGYNQVNGHYACENAVLLNDVLKRDWGFTGWVMSDWGAVHSTAKAANAGLDQESGQELDKQVFFGGPLKAAVMSGQVSSARLDDMVRRILRTMIAHRLLDNPTPAAPQPIDYRAHADVAQKTAEAGMVLLKNDRSVLPFAATAKHILLVGAHADIGVLSGGGSSQVRPASGVALELPMPGGGPLSGFIKITYHASSPLAAIRARAPGAEVTYLDGSDVAATAAAAKRADLVLVFAQQWRSEAVDVESLALPDAQDALISAVAAANPKTVVVLETGGAVSMPWIDRVGAVLAAWYPGERGGQAIARVVFGDVNPSGRLPITFPASDTQAPRPDIPGLQLVKAAAAEAARKPVNPDISTVDLTGGVPSFPVEYPEGADAGYRWFQATGARPLFPFGHGLSYTTFAYRGLRVTGGDAPRVTFTVTNTGRVAGADVPQVYATRPGFNGVQVRRLVGFEKVKLAPGESRTVEVDVDPRLIADYDPARKGWHVRAGAMPISVGHSVSDIALNGTASIKDRRWTQ</sequence>
<dbReference type="Gene3D" id="2.60.40.10">
    <property type="entry name" value="Immunoglobulins"/>
    <property type="match status" value="1"/>
</dbReference>
<feature type="domain" description="Fibronectin type III-like" evidence="4">
    <location>
        <begin position="677"/>
        <end position="746"/>
    </location>
</feature>
<dbReference type="RefSeq" id="WP_038661337.1">
    <property type="nucleotide sequence ID" value="NZ_CP009571.1"/>
</dbReference>
<dbReference type="SUPFAM" id="SSF51445">
    <property type="entry name" value="(Trans)glycosidases"/>
    <property type="match status" value="1"/>
</dbReference>
<dbReference type="EMBL" id="CP009571">
    <property type="protein sequence ID" value="AIT06230.1"/>
    <property type="molecule type" value="Genomic_DNA"/>
</dbReference>
<accession>A0A097EF82</accession>
<dbReference type="Gene3D" id="3.40.50.1700">
    <property type="entry name" value="Glycoside hydrolase family 3 C-terminal domain"/>
    <property type="match status" value="1"/>
</dbReference>
<dbReference type="SMART" id="SM01217">
    <property type="entry name" value="Fn3_like"/>
    <property type="match status" value="1"/>
</dbReference>
<evidence type="ECO:0000313" key="5">
    <source>
        <dbReference type="EMBL" id="AIT06230.1"/>
    </source>
</evidence>
<dbReference type="PRINTS" id="PR00133">
    <property type="entry name" value="GLHYDRLASE3"/>
</dbReference>
<dbReference type="PANTHER" id="PTHR42715:SF10">
    <property type="entry name" value="BETA-GLUCOSIDASE"/>
    <property type="match status" value="1"/>
</dbReference>
<dbReference type="Proteomes" id="UP000033200">
    <property type="component" value="Chromosome"/>
</dbReference>
<dbReference type="InterPro" id="IPR036962">
    <property type="entry name" value="Glyco_hydro_3_N_sf"/>
</dbReference>
<dbReference type="InterPro" id="IPR026891">
    <property type="entry name" value="Fn3-like"/>
</dbReference>
<dbReference type="Pfam" id="PF14310">
    <property type="entry name" value="Fn3-like"/>
    <property type="match status" value="1"/>
</dbReference>
<keyword evidence="6" id="KW-1185">Reference proteome</keyword>
<dbReference type="SUPFAM" id="SSF52279">
    <property type="entry name" value="Beta-D-glucan exohydrolase, C-terminal domain"/>
    <property type="match status" value="1"/>
</dbReference>
<dbReference type="InterPro" id="IPR001764">
    <property type="entry name" value="Glyco_hydro_3_N"/>
</dbReference>
<keyword evidence="3" id="KW-0732">Signal</keyword>
<dbReference type="InterPro" id="IPR013783">
    <property type="entry name" value="Ig-like_fold"/>
</dbReference>
<evidence type="ECO:0000313" key="6">
    <source>
        <dbReference type="Proteomes" id="UP000033200"/>
    </source>
</evidence>
<dbReference type="InterPro" id="IPR017853">
    <property type="entry name" value="GH"/>
</dbReference>